<dbReference type="Proteomes" id="UP000887569">
    <property type="component" value="Unplaced"/>
</dbReference>
<keyword evidence="2" id="KW-1185">Reference proteome</keyword>
<feature type="region of interest" description="Disordered" evidence="1">
    <location>
        <begin position="1"/>
        <end position="20"/>
    </location>
</feature>
<evidence type="ECO:0000313" key="2">
    <source>
        <dbReference type="Proteomes" id="UP000887569"/>
    </source>
</evidence>
<name>A0A915C629_PARUN</name>
<sequence length="101" mass="11927">MFENQLNDEDNEEILMPRRPRRSELFDEPIIIIPEKELQNMIDEEEEANNQPQIVMLPQESTEEEIEKIVPVSEDVLDELELRERIAELANILSERANRAL</sequence>
<protein>
    <submittedName>
        <fullName evidence="3">Uncharacterized protein</fullName>
    </submittedName>
</protein>
<evidence type="ECO:0000313" key="3">
    <source>
        <dbReference type="WBParaSite" id="PgR094_g004_t01"/>
    </source>
</evidence>
<feature type="compositionally biased region" description="Acidic residues" evidence="1">
    <location>
        <begin position="1"/>
        <end position="13"/>
    </location>
</feature>
<dbReference type="AlphaFoldDB" id="A0A915C629"/>
<reference evidence="3" key="1">
    <citation type="submission" date="2022-11" db="UniProtKB">
        <authorList>
            <consortium name="WormBaseParasite"/>
        </authorList>
    </citation>
    <scope>IDENTIFICATION</scope>
</reference>
<organism evidence="2 3">
    <name type="scientific">Parascaris univalens</name>
    <name type="common">Nematode worm</name>
    <dbReference type="NCBI Taxonomy" id="6257"/>
    <lineage>
        <taxon>Eukaryota</taxon>
        <taxon>Metazoa</taxon>
        <taxon>Ecdysozoa</taxon>
        <taxon>Nematoda</taxon>
        <taxon>Chromadorea</taxon>
        <taxon>Rhabditida</taxon>
        <taxon>Spirurina</taxon>
        <taxon>Ascaridomorpha</taxon>
        <taxon>Ascaridoidea</taxon>
        <taxon>Ascarididae</taxon>
        <taxon>Parascaris</taxon>
    </lineage>
</organism>
<accession>A0A915C629</accession>
<dbReference type="WBParaSite" id="PgR094_g004_t01">
    <property type="protein sequence ID" value="PgR094_g004_t01"/>
    <property type="gene ID" value="PgR094_g004"/>
</dbReference>
<proteinExistence type="predicted"/>
<evidence type="ECO:0000256" key="1">
    <source>
        <dbReference type="SAM" id="MobiDB-lite"/>
    </source>
</evidence>